<dbReference type="WBParaSite" id="scaffold11784_cov147.g15875">
    <property type="protein sequence ID" value="scaffold11784_cov147.g15875"/>
    <property type="gene ID" value="scaffold11784_cov147.g15875"/>
</dbReference>
<organism evidence="2 3">
    <name type="scientific">Meloidogyne javanica</name>
    <name type="common">Root-knot nematode worm</name>
    <dbReference type="NCBI Taxonomy" id="6303"/>
    <lineage>
        <taxon>Eukaryota</taxon>
        <taxon>Metazoa</taxon>
        <taxon>Ecdysozoa</taxon>
        <taxon>Nematoda</taxon>
        <taxon>Chromadorea</taxon>
        <taxon>Rhabditida</taxon>
        <taxon>Tylenchina</taxon>
        <taxon>Tylenchomorpha</taxon>
        <taxon>Tylenchoidea</taxon>
        <taxon>Meloidogynidae</taxon>
        <taxon>Meloidogyninae</taxon>
        <taxon>Meloidogyne</taxon>
        <taxon>Meloidogyne incognita group</taxon>
    </lineage>
</organism>
<sequence>MFEVDLDPKGAAQQSLKKICSFVDDLCKYDKVHGGKIIAEAENIINVYDAFTTTLVEQYQPGKADATTNAIRTATKEVLETMQTSKADATTDAIRAATKEMLETMQTALAKKNTNGAESMKSTKAVASADQSNFAMLYDSEGKNKEKAGAVKNKRKYTKKAVSGIEYKAKVTSKKEKCKENGGNMNEDMEVDIMN</sequence>
<evidence type="ECO:0000313" key="3">
    <source>
        <dbReference type="WBParaSite" id="scaffold11784_cov147.g15875"/>
    </source>
</evidence>
<dbReference type="Proteomes" id="UP000887561">
    <property type="component" value="Unplaced"/>
</dbReference>
<evidence type="ECO:0000313" key="2">
    <source>
        <dbReference type="Proteomes" id="UP000887561"/>
    </source>
</evidence>
<dbReference type="AlphaFoldDB" id="A0A915LH87"/>
<proteinExistence type="predicted"/>
<protein>
    <submittedName>
        <fullName evidence="3">Uncharacterized protein</fullName>
    </submittedName>
</protein>
<reference evidence="3" key="1">
    <citation type="submission" date="2022-11" db="UniProtKB">
        <authorList>
            <consortium name="WormBaseParasite"/>
        </authorList>
    </citation>
    <scope>IDENTIFICATION</scope>
</reference>
<accession>A0A915LH87</accession>
<feature type="region of interest" description="Disordered" evidence="1">
    <location>
        <begin position="172"/>
        <end position="195"/>
    </location>
</feature>
<keyword evidence="2" id="KW-1185">Reference proteome</keyword>
<evidence type="ECO:0000256" key="1">
    <source>
        <dbReference type="SAM" id="MobiDB-lite"/>
    </source>
</evidence>
<name>A0A915LH87_MELJA</name>